<evidence type="ECO:0000313" key="4">
    <source>
        <dbReference type="Proteomes" id="UP000590749"/>
    </source>
</evidence>
<evidence type="ECO:0000256" key="2">
    <source>
        <dbReference type="SAM" id="Phobius"/>
    </source>
</evidence>
<name>A0A7W5AGJ0_9ACTN</name>
<keyword evidence="2" id="KW-0812">Transmembrane</keyword>
<dbReference type="AlphaFoldDB" id="A0A7W5AGJ0"/>
<comment type="caution">
    <text evidence="3">The sequence shown here is derived from an EMBL/GenBank/DDBJ whole genome shotgun (WGS) entry which is preliminary data.</text>
</comment>
<keyword evidence="2" id="KW-0472">Membrane</keyword>
<evidence type="ECO:0000256" key="1">
    <source>
        <dbReference type="SAM" id="MobiDB-lite"/>
    </source>
</evidence>
<evidence type="ECO:0000313" key="3">
    <source>
        <dbReference type="EMBL" id="MBB3095927.1"/>
    </source>
</evidence>
<sequence length="243" mass="25402">MRTLALRGGARVVVVPADWPDAFAVVTRGRVQLVLRDGEPGPVLERGAGFWLRGTGVRALRNPGRRTAIVRVVTRRSAHPVPRNLVLGGLEMNSTIRLVGIGLLATVAAVVVTTAAAALALAAGVDFEIPDGGEAIPLAGFATVTGFFSIVGVVIAAALLRWSTRPVERFVWTAVSLTAISLVPPLISGAGTATVVTLMGLHLIPAAVMIPSLARACAPRSGVAQPRPAERARSNRPGVRFRR</sequence>
<reference evidence="3 4" key="1">
    <citation type="submission" date="2020-08" db="EMBL/GenBank/DDBJ databases">
        <title>Genomic Encyclopedia of Type Strains, Phase III (KMG-III): the genomes of soil and plant-associated and newly described type strains.</title>
        <authorList>
            <person name="Whitman W."/>
        </authorList>
    </citation>
    <scope>NUCLEOTIDE SEQUENCE [LARGE SCALE GENOMIC DNA]</scope>
    <source>
        <strain evidence="3 4">CECT 3287</strain>
    </source>
</reference>
<dbReference type="Proteomes" id="UP000590749">
    <property type="component" value="Unassembled WGS sequence"/>
</dbReference>
<protein>
    <submittedName>
        <fullName evidence="3">Uncharacterized protein</fullName>
    </submittedName>
</protein>
<feature type="transmembrane region" description="Helical" evidence="2">
    <location>
        <begin position="193"/>
        <end position="214"/>
    </location>
</feature>
<dbReference type="EMBL" id="JACHXF010000007">
    <property type="protein sequence ID" value="MBB3095927.1"/>
    <property type="molecule type" value="Genomic_DNA"/>
</dbReference>
<keyword evidence="4" id="KW-1185">Reference proteome</keyword>
<dbReference type="RefSeq" id="WP_183221032.1">
    <property type="nucleotide sequence ID" value="NZ_BMPW01000005.1"/>
</dbReference>
<gene>
    <name evidence="3" type="ORF">FHR83_003597</name>
</gene>
<dbReference type="Pfam" id="PF19545">
    <property type="entry name" value="DUF6069"/>
    <property type="match status" value="1"/>
</dbReference>
<feature type="transmembrane region" description="Helical" evidence="2">
    <location>
        <begin position="135"/>
        <end position="158"/>
    </location>
</feature>
<feature type="transmembrane region" description="Helical" evidence="2">
    <location>
        <begin position="170"/>
        <end position="187"/>
    </location>
</feature>
<keyword evidence="2" id="KW-1133">Transmembrane helix</keyword>
<accession>A0A7W5AGJ0</accession>
<proteinExistence type="predicted"/>
<feature type="transmembrane region" description="Helical" evidence="2">
    <location>
        <begin position="98"/>
        <end position="123"/>
    </location>
</feature>
<dbReference type="InterPro" id="IPR045713">
    <property type="entry name" value="DUF6069"/>
</dbReference>
<organism evidence="3 4">
    <name type="scientific">Actinoplanes campanulatus</name>
    <dbReference type="NCBI Taxonomy" id="113559"/>
    <lineage>
        <taxon>Bacteria</taxon>
        <taxon>Bacillati</taxon>
        <taxon>Actinomycetota</taxon>
        <taxon>Actinomycetes</taxon>
        <taxon>Micromonosporales</taxon>
        <taxon>Micromonosporaceae</taxon>
        <taxon>Actinoplanes</taxon>
    </lineage>
</organism>
<feature type="region of interest" description="Disordered" evidence="1">
    <location>
        <begin position="224"/>
        <end position="243"/>
    </location>
</feature>